<keyword evidence="5" id="KW-0540">Nuclease</keyword>
<dbReference type="RefSeq" id="XP_040760104.1">
    <property type="nucleotide sequence ID" value="XM_040909815.1"/>
</dbReference>
<dbReference type="PROSITE" id="PS50879">
    <property type="entry name" value="RNASE_H_1"/>
    <property type="match status" value="1"/>
</dbReference>
<keyword evidence="8" id="KW-0378">Hydrolase</keyword>
<keyword evidence="9" id="KW-0460">Magnesium</keyword>
<protein>
    <recommendedName>
        <fullName evidence="4">ribonuclease H</fullName>
        <ecNumber evidence="4">3.1.26.4</ecNumber>
    </recommendedName>
</protein>
<dbReference type="OrthoDB" id="245563at2759"/>
<comment type="similarity">
    <text evidence="3">Belongs to the RNase H family.</text>
</comment>
<dbReference type="GO" id="GO:0004523">
    <property type="term" value="F:RNA-DNA hybrid ribonuclease activity"/>
    <property type="evidence" value="ECO:0007669"/>
    <property type="project" value="UniProtKB-EC"/>
</dbReference>
<dbReference type="STRING" id="1314785.A0A165C821"/>
<dbReference type="SUPFAM" id="SSF53098">
    <property type="entry name" value="Ribonuclease H-like"/>
    <property type="match status" value="1"/>
</dbReference>
<organism evidence="11 12">
    <name type="scientific">Laetiporus sulphureus 93-53</name>
    <dbReference type="NCBI Taxonomy" id="1314785"/>
    <lineage>
        <taxon>Eukaryota</taxon>
        <taxon>Fungi</taxon>
        <taxon>Dikarya</taxon>
        <taxon>Basidiomycota</taxon>
        <taxon>Agaricomycotina</taxon>
        <taxon>Agaricomycetes</taxon>
        <taxon>Polyporales</taxon>
        <taxon>Laetiporus</taxon>
    </lineage>
</organism>
<evidence type="ECO:0000313" key="11">
    <source>
        <dbReference type="EMBL" id="KZT02364.1"/>
    </source>
</evidence>
<evidence type="ECO:0000256" key="8">
    <source>
        <dbReference type="ARBA" id="ARBA00022801"/>
    </source>
</evidence>
<evidence type="ECO:0000313" key="12">
    <source>
        <dbReference type="Proteomes" id="UP000076871"/>
    </source>
</evidence>
<keyword evidence="7" id="KW-0255">Endonuclease</keyword>
<accession>A0A165C821</accession>
<evidence type="ECO:0000256" key="9">
    <source>
        <dbReference type="ARBA" id="ARBA00022842"/>
    </source>
</evidence>
<comment type="catalytic activity">
    <reaction evidence="1">
        <text>Endonucleolytic cleavage to 5'-phosphomonoester.</text>
        <dbReference type="EC" id="3.1.26.4"/>
    </reaction>
</comment>
<dbReference type="FunFam" id="3.40.970.10:FF:000001">
    <property type="entry name" value="Ribonuclease H1"/>
    <property type="match status" value="1"/>
</dbReference>
<dbReference type="EMBL" id="KV427653">
    <property type="protein sequence ID" value="KZT02364.1"/>
    <property type="molecule type" value="Genomic_DNA"/>
</dbReference>
<evidence type="ECO:0000256" key="6">
    <source>
        <dbReference type="ARBA" id="ARBA00022723"/>
    </source>
</evidence>
<dbReference type="Proteomes" id="UP000076871">
    <property type="component" value="Unassembled WGS sequence"/>
</dbReference>
<evidence type="ECO:0000256" key="4">
    <source>
        <dbReference type="ARBA" id="ARBA00012180"/>
    </source>
</evidence>
<dbReference type="InterPro" id="IPR011320">
    <property type="entry name" value="RNase_H1_N"/>
</dbReference>
<keyword evidence="6" id="KW-0479">Metal-binding</keyword>
<comment type="cofactor">
    <cofactor evidence="2">
        <name>Mg(2+)</name>
        <dbReference type="ChEBI" id="CHEBI:18420"/>
    </cofactor>
</comment>
<evidence type="ECO:0000256" key="5">
    <source>
        <dbReference type="ARBA" id="ARBA00022722"/>
    </source>
</evidence>
<dbReference type="GO" id="GO:0043137">
    <property type="term" value="P:DNA replication, removal of RNA primer"/>
    <property type="evidence" value="ECO:0007669"/>
    <property type="project" value="TreeGrafter"/>
</dbReference>
<dbReference type="Pfam" id="PF00075">
    <property type="entry name" value="RNase_H"/>
    <property type="match status" value="1"/>
</dbReference>
<dbReference type="InParanoid" id="A0A165C821"/>
<dbReference type="InterPro" id="IPR036397">
    <property type="entry name" value="RNaseH_sf"/>
</dbReference>
<evidence type="ECO:0000256" key="7">
    <source>
        <dbReference type="ARBA" id="ARBA00022759"/>
    </source>
</evidence>
<dbReference type="CDD" id="cd09280">
    <property type="entry name" value="RNase_HI_eukaryote_like"/>
    <property type="match status" value="1"/>
</dbReference>
<dbReference type="EC" id="3.1.26.4" evidence="4"/>
<dbReference type="InterPro" id="IPR012337">
    <property type="entry name" value="RNaseH-like_sf"/>
</dbReference>
<dbReference type="InterPro" id="IPR009027">
    <property type="entry name" value="Ribosomal_bL9/RNase_H1_N"/>
</dbReference>
<dbReference type="Gene3D" id="3.30.420.10">
    <property type="entry name" value="Ribonuclease H-like superfamily/Ribonuclease H"/>
    <property type="match status" value="1"/>
</dbReference>
<evidence type="ECO:0000256" key="2">
    <source>
        <dbReference type="ARBA" id="ARBA00001946"/>
    </source>
</evidence>
<dbReference type="SUPFAM" id="SSF55658">
    <property type="entry name" value="L9 N-domain-like"/>
    <property type="match status" value="1"/>
</dbReference>
<dbReference type="PANTHER" id="PTHR10642:SF26">
    <property type="entry name" value="RIBONUCLEASE H1"/>
    <property type="match status" value="1"/>
</dbReference>
<dbReference type="InterPro" id="IPR037056">
    <property type="entry name" value="RNase_H1_N_sf"/>
</dbReference>
<gene>
    <name evidence="11" type="ORF">LAESUDRAFT_730340</name>
</gene>
<dbReference type="AlphaFoldDB" id="A0A165C821"/>
<evidence type="ECO:0000256" key="1">
    <source>
        <dbReference type="ARBA" id="ARBA00000077"/>
    </source>
</evidence>
<evidence type="ECO:0000256" key="3">
    <source>
        <dbReference type="ARBA" id="ARBA00005300"/>
    </source>
</evidence>
<dbReference type="FunCoup" id="A0A165C821">
    <property type="interactions" value="59"/>
</dbReference>
<evidence type="ECO:0000259" key="10">
    <source>
        <dbReference type="PROSITE" id="PS50879"/>
    </source>
</evidence>
<dbReference type="GO" id="GO:0003676">
    <property type="term" value="F:nucleic acid binding"/>
    <property type="evidence" value="ECO:0007669"/>
    <property type="project" value="InterPro"/>
</dbReference>
<proteinExistence type="inferred from homology"/>
<dbReference type="Pfam" id="PF01693">
    <property type="entry name" value="Cauli_VI"/>
    <property type="match status" value="1"/>
</dbReference>
<keyword evidence="12" id="KW-1185">Reference proteome</keyword>
<dbReference type="InterPro" id="IPR002156">
    <property type="entry name" value="RNaseH_domain"/>
</dbReference>
<feature type="domain" description="RNase H type-1" evidence="10">
    <location>
        <begin position="120"/>
        <end position="270"/>
    </location>
</feature>
<dbReference type="PANTHER" id="PTHR10642">
    <property type="entry name" value="RIBONUCLEASE H1"/>
    <property type="match status" value="1"/>
</dbReference>
<reference evidence="11 12" key="1">
    <citation type="journal article" date="2016" name="Mol. Biol. Evol.">
        <title>Comparative Genomics of Early-Diverging Mushroom-Forming Fungi Provides Insights into the Origins of Lignocellulose Decay Capabilities.</title>
        <authorList>
            <person name="Nagy L.G."/>
            <person name="Riley R."/>
            <person name="Tritt A."/>
            <person name="Adam C."/>
            <person name="Daum C."/>
            <person name="Floudas D."/>
            <person name="Sun H."/>
            <person name="Yadav J.S."/>
            <person name="Pangilinan J."/>
            <person name="Larsson K.H."/>
            <person name="Matsuura K."/>
            <person name="Barry K."/>
            <person name="Labutti K."/>
            <person name="Kuo R."/>
            <person name="Ohm R.A."/>
            <person name="Bhattacharya S.S."/>
            <person name="Shirouzu T."/>
            <person name="Yoshinaga Y."/>
            <person name="Martin F.M."/>
            <person name="Grigoriev I.V."/>
            <person name="Hibbett D.S."/>
        </authorList>
    </citation>
    <scope>NUCLEOTIDE SEQUENCE [LARGE SCALE GENOMIC DNA]</scope>
    <source>
        <strain evidence="11 12">93-53</strain>
    </source>
</reference>
<sequence length="342" mass="37787">MQISRCAFHRFALKTLCEPRPRTQSQSFATVISATVMSNKVAFYAVAKGRAPGVYMTWDECREQTTGFPAARFKKLRSAAEAEEYLARFGIKWTLPEETTPTPAPFQRAIENKVESPADDGGCTIVYCDGACKGNGQAESVAGIGVWWGRSDPRNLAERCPGSQTNNRAELIAIVRVLETAPHNKNPLIIKTDSQYSIKCLRTWLPKWLDNGFKTAKGDPVKNVQLIYYLNALLAQRALEGQKVHLEYVRGHAGEEGNEGADALANIGAYKPTVPERDWEALQAQLSNTDHADSNAMKAAVQDVVSAETSAEVPMDEEELQAYANCLLPDEDIELDLLDDYN</sequence>
<name>A0A165C821_9APHY</name>
<dbReference type="GO" id="GO:0046872">
    <property type="term" value="F:metal ion binding"/>
    <property type="evidence" value="ECO:0007669"/>
    <property type="project" value="UniProtKB-KW"/>
</dbReference>
<dbReference type="InterPro" id="IPR050092">
    <property type="entry name" value="RNase_H"/>
</dbReference>
<dbReference type="GeneID" id="63826844"/>
<dbReference type="Gene3D" id="3.40.970.10">
    <property type="entry name" value="Ribonuclease H1, N-terminal domain"/>
    <property type="match status" value="1"/>
</dbReference>